<feature type="signal peptide" evidence="1">
    <location>
        <begin position="1"/>
        <end position="16"/>
    </location>
</feature>
<keyword evidence="1" id="KW-0732">Signal</keyword>
<name>A0AAN5D4L4_9BILA</name>
<dbReference type="EMBL" id="BTRK01000005">
    <property type="protein sequence ID" value="GMR55612.1"/>
    <property type="molecule type" value="Genomic_DNA"/>
</dbReference>
<evidence type="ECO:0008006" key="4">
    <source>
        <dbReference type="Google" id="ProtNLM"/>
    </source>
</evidence>
<dbReference type="Proteomes" id="UP001328107">
    <property type="component" value="Unassembled WGS sequence"/>
</dbReference>
<sequence>LIQSSMIIAVLGIVIADRTMEEPEPRIDCTVLHFMQMLRFSFCQPTLRPVFRLSSNPNVWYCARAVTMRNFRSNTGFPIANPLKFLLSISPDFIPSSRRRARYGTNAS</sequence>
<proteinExistence type="predicted"/>
<reference evidence="3" key="1">
    <citation type="submission" date="2022-10" db="EMBL/GenBank/DDBJ databases">
        <title>Genome assembly of Pristionchus species.</title>
        <authorList>
            <person name="Yoshida K."/>
            <person name="Sommer R.J."/>
        </authorList>
    </citation>
    <scope>NUCLEOTIDE SEQUENCE [LARGE SCALE GENOMIC DNA]</scope>
    <source>
        <strain evidence="3">RS5460</strain>
    </source>
</reference>
<comment type="caution">
    <text evidence="2">The sequence shown here is derived from an EMBL/GenBank/DDBJ whole genome shotgun (WGS) entry which is preliminary data.</text>
</comment>
<keyword evidence="3" id="KW-1185">Reference proteome</keyword>
<evidence type="ECO:0000313" key="2">
    <source>
        <dbReference type="EMBL" id="GMR55612.1"/>
    </source>
</evidence>
<evidence type="ECO:0000313" key="3">
    <source>
        <dbReference type="Proteomes" id="UP001328107"/>
    </source>
</evidence>
<accession>A0AAN5D4L4</accession>
<feature type="non-terminal residue" evidence="2">
    <location>
        <position position="1"/>
    </location>
</feature>
<dbReference type="AlphaFoldDB" id="A0AAN5D4L4"/>
<organism evidence="2 3">
    <name type="scientific">Pristionchus mayeri</name>
    <dbReference type="NCBI Taxonomy" id="1317129"/>
    <lineage>
        <taxon>Eukaryota</taxon>
        <taxon>Metazoa</taxon>
        <taxon>Ecdysozoa</taxon>
        <taxon>Nematoda</taxon>
        <taxon>Chromadorea</taxon>
        <taxon>Rhabditida</taxon>
        <taxon>Rhabditina</taxon>
        <taxon>Diplogasteromorpha</taxon>
        <taxon>Diplogasteroidea</taxon>
        <taxon>Neodiplogasteridae</taxon>
        <taxon>Pristionchus</taxon>
    </lineage>
</organism>
<feature type="chain" id="PRO_5042914652" description="G protein-coupled receptor" evidence="1">
    <location>
        <begin position="17"/>
        <end position="108"/>
    </location>
</feature>
<gene>
    <name evidence="2" type="ORF">PMAYCL1PPCAC_25807</name>
</gene>
<feature type="non-terminal residue" evidence="2">
    <location>
        <position position="108"/>
    </location>
</feature>
<evidence type="ECO:0000256" key="1">
    <source>
        <dbReference type="SAM" id="SignalP"/>
    </source>
</evidence>
<protein>
    <recommendedName>
        <fullName evidence="4">G protein-coupled receptor</fullName>
    </recommendedName>
</protein>